<evidence type="ECO:0000313" key="3">
    <source>
        <dbReference type="Proteomes" id="UP000265520"/>
    </source>
</evidence>
<accession>A0A392U4H5</accession>
<protein>
    <submittedName>
        <fullName evidence="2">Uncharacterized protein</fullName>
    </submittedName>
</protein>
<keyword evidence="3" id="KW-1185">Reference proteome</keyword>
<dbReference type="AlphaFoldDB" id="A0A392U4H5"/>
<feature type="non-terminal residue" evidence="2">
    <location>
        <position position="28"/>
    </location>
</feature>
<comment type="caution">
    <text evidence="2">The sequence shown here is derived from an EMBL/GenBank/DDBJ whole genome shotgun (WGS) entry which is preliminary data.</text>
</comment>
<dbReference type="EMBL" id="LXQA010716751">
    <property type="protein sequence ID" value="MCI67420.1"/>
    <property type="molecule type" value="Genomic_DNA"/>
</dbReference>
<dbReference type="Proteomes" id="UP000265520">
    <property type="component" value="Unassembled WGS sequence"/>
</dbReference>
<sequence>MMRIAKDVEEELKEEDDDGERRFGKKMG</sequence>
<organism evidence="2 3">
    <name type="scientific">Trifolium medium</name>
    <dbReference type="NCBI Taxonomy" id="97028"/>
    <lineage>
        <taxon>Eukaryota</taxon>
        <taxon>Viridiplantae</taxon>
        <taxon>Streptophyta</taxon>
        <taxon>Embryophyta</taxon>
        <taxon>Tracheophyta</taxon>
        <taxon>Spermatophyta</taxon>
        <taxon>Magnoliopsida</taxon>
        <taxon>eudicotyledons</taxon>
        <taxon>Gunneridae</taxon>
        <taxon>Pentapetalae</taxon>
        <taxon>rosids</taxon>
        <taxon>fabids</taxon>
        <taxon>Fabales</taxon>
        <taxon>Fabaceae</taxon>
        <taxon>Papilionoideae</taxon>
        <taxon>50 kb inversion clade</taxon>
        <taxon>NPAAA clade</taxon>
        <taxon>Hologalegina</taxon>
        <taxon>IRL clade</taxon>
        <taxon>Trifolieae</taxon>
        <taxon>Trifolium</taxon>
    </lineage>
</organism>
<feature type="region of interest" description="Disordered" evidence="1">
    <location>
        <begin position="1"/>
        <end position="28"/>
    </location>
</feature>
<name>A0A392U4H5_9FABA</name>
<evidence type="ECO:0000256" key="1">
    <source>
        <dbReference type="SAM" id="MobiDB-lite"/>
    </source>
</evidence>
<feature type="compositionally biased region" description="Acidic residues" evidence="1">
    <location>
        <begin position="8"/>
        <end position="18"/>
    </location>
</feature>
<evidence type="ECO:0000313" key="2">
    <source>
        <dbReference type="EMBL" id="MCI67420.1"/>
    </source>
</evidence>
<proteinExistence type="predicted"/>
<reference evidence="2 3" key="1">
    <citation type="journal article" date="2018" name="Front. Plant Sci.">
        <title>Red Clover (Trifolium pratense) and Zigzag Clover (T. medium) - A Picture of Genomic Similarities and Differences.</title>
        <authorList>
            <person name="Dluhosova J."/>
            <person name="Istvanek J."/>
            <person name="Nedelnik J."/>
            <person name="Repkova J."/>
        </authorList>
    </citation>
    <scope>NUCLEOTIDE SEQUENCE [LARGE SCALE GENOMIC DNA]</scope>
    <source>
        <strain evidence="3">cv. 10/8</strain>
        <tissue evidence="2">Leaf</tissue>
    </source>
</reference>